<comment type="subcellular location">
    <subcellularLocation>
        <location evidence="1">Endomembrane system</location>
        <topology evidence="1">Multi-pass membrane protein</topology>
    </subcellularLocation>
</comment>
<protein>
    <submittedName>
        <fullName evidence="6">Phospholipid methyltransferase</fullName>
    </submittedName>
</protein>
<sequence length="169" mass="18141">MILNFALGLIGCFGWLGILTHANLRPSARIWPPRRPSWICVLWSWGLTTMIYVGLFRLGLSENEARILPESLVTLGAIIAVAGSILQSWGTSALGLKATSGWPLGGSYPADGCTKGPYKYHRHPQYIGQSLSFIGLALFGGSPYAVVLAVFGCAALVFASHVEGKHLKT</sequence>
<evidence type="ECO:0000313" key="7">
    <source>
        <dbReference type="Proteomes" id="UP000269689"/>
    </source>
</evidence>
<proteinExistence type="predicted"/>
<dbReference type="RefSeq" id="WP_123791744.1">
    <property type="nucleotide sequence ID" value="NZ_RKQK01000001.1"/>
</dbReference>
<evidence type="ECO:0000256" key="1">
    <source>
        <dbReference type="ARBA" id="ARBA00004127"/>
    </source>
</evidence>
<evidence type="ECO:0000256" key="4">
    <source>
        <dbReference type="ARBA" id="ARBA00023136"/>
    </source>
</evidence>
<keyword evidence="2 5" id="KW-0812">Transmembrane</keyword>
<keyword evidence="3 5" id="KW-1133">Transmembrane helix</keyword>
<keyword evidence="6" id="KW-0489">Methyltransferase</keyword>
<keyword evidence="7" id="KW-1185">Reference proteome</keyword>
<dbReference type="AlphaFoldDB" id="A0A3N4V374"/>
<feature type="transmembrane region" description="Helical" evidence="5">
    <location>
        <begin position="36"/>
        <end position="60"/>
    </location>
</feature>
<dbReference type="GO" id="GO:0032259">
    <property type="term" value="P:methylation"/>
    <property type="evidence" value="ECO:0007669"/>
    <property type="project" value="UniProtKB-KW"/>
</dbReference>
<feature type="transmembrane region" description="Helical" evidence="5">
    <location>
        <begin position="133"/>
        <end position="159"/>
    </location>
</feature>
<gene>
    <name evidence="6" type="ORF">EDD53_0657</name>
</gene>
<accession>A0A3N4V374</accession>
<dbReference type="Proteomes" id="UP000269689">
    <property type="component" value="Unassembled WGS sequence"/>
</dbReference>
<evidence type="ECO:0000256" key="2">
    <source>
        <dbReference type="ARBA" id="ARBA00022692"/>
    </source>
</evidence>
<evidence type="ECO:0000256" key="3">
    <source>
        <dbReference type="ARBA" id="ARBA00022989"/>
    </source>
</evidence>
<dbReference type="Pfam" id="PF04191">
    <property type="entry name" value="PEMT"/>
    <property type="match status" value="1"/>
</dbReference>
<dbReference type="GO" id="GO:0008168">
    <property type="term" value="F:methyltransferase activity"/>
    <property type="evidence" value="ECO:0007669"/>
    <property type="project" value="UniProtKB-KW"/>
</dbReference>
<evidence type="ECO:0000256" key="5">
    <source>
        <dbReference type="SAM" id="Phobius"/>
    </source>
</evidence>
<feature type="transmembrane region" description="Helical" evidence="5">
    <location>
        <begin position="72"/>
        <end position="90"/>
    </location>
</feature>
<dbReference type="GO" id="GO:0012505">
    <property type="term" value="C:endomembrane system"/>
    <property type="evidence" value="ECO:0007669"/>
    <property type="project" value="UniProtKB-SubCell"/>
</dbReference>
<dbReference type="OrthoDB" id="9811969at2"/>
<organism evidence="6 7">
    <name type="scientific">Pacificibacter maritimus</name>
    <dbReference type="NCBI Taxonomy" id="762213"/>
    <lineage>
        <taxon>Bacteria</taxon>
        <taxon>Pseudomonadati</taxon>
        <taxon>Pseudomonadota</taxon>
        <taxon>Alphaproteobacteria</taxon>
        <taxon>Rhodobacterales</taxon>
        <taxon>Roseobacteraceae</taxon>
        <taxon>Pacificibacter</taxon>
    </lineage>
</organism>
<dbReference type="Gene3D" id="1.20.120.1630">
    <property type="match status" value="1"/>
</dbReference>
<keyword evidence="4 5" id="KW-0472">Membrane</keyword>
<keyword evidence="6" id="KW-0808">Transferase</keyword>
<reference evidence="6 7" key="1">
    <citation type="submission" date="2018-11" db="EMBL/GenBank/DDBJ databases">
        <title>Genomic Encyclopedia of Type Strains, Phase IV (KMG-IV): sequencing the most valuable type-strain genomes for metagenomic binning, comparative biology and taxonomic classification.</title>
        <authorList>
            <person name="Goeker M."/>
        </authorList>
    </citation>
    <scope>NUCLEOTIDE SEQUENCE [LARGE SCALE GENOMIC DNA]</scope>
    <source>
        <strain evidence="6 7">DSM 104731</strain>
    </source>
</reference>
<evidence type="ECO:0000313" key="6">
    <source>
        <dbReference type="EMBL" id="RPE71537.1"/>
    </source>
</evidence>
<comment type="caution">
    <text evidence="6">The sequence shown here is derived from an EMBL/GenBank/DDBJ whole genome shotgun (WGS) entry which is preliminary data.</text>
</comment>
<name>A0A3N4V374_9RHOB</name>
<dbReference type="InterPro" id="IPR007318">
    <property type="entry name" value="Phopholipid_MeTrfase"/>
</dbReference>
<dbReference type="EMBL" id="RKQK01000001">
    <property type="protein sequence ID" value="RPE71537.1"/>
    <property type="molecule type" value="Genomic_DNA"/>
</dbReference>